<accession>A0ABW5GA53</accession>
<dbReference type="Gene3D" id="3.40.50.1820">
    <property type="entry name" value="alpha/beta hydrolase"/>
    <property type="match status" value="1"/>
</dbReference>
<comment type="caution">
    <text evidence="2">The sequence shown here is derived from an EMBL/GenBank/DDBJ whole genome shotgun (WGS) entry which is preliminary data.</text>
</comment>
<evidence type="ECO:0000313" key="2">
    <source>
        <dbReference type="EMBL" id="MFD2458416.1"/>
    </source>
</evidence>
<dbReference type="PANTHER" id="PTHR43433:SF5">
    <property type="entry name" value="AB HYDROLASE-1 DOMAIN-CONTAINING PROTEIN"/>
    <property type="match status" value="1"/>
</dbReference>
<keyword evidence="2" id="KW-0378">Hydrolase</keyword>
<dbReference type="Pfam" id="PF12697">
    <property type="entry name" value="Abhydrolase_6"/>
    <property type="match status" value="1"/>
</dbReference>
<dbReference type="InterPro" id="IPR000073">
    <property type="entry name" value="AB_hydrolase_1"/>
</dbReference>
<dbReference type="RefSeq" id="WP_345388107.1">
    <property type="nucleotide sequence ID" value="NZ_BAABHG010000002.1"/>
</dbReference>
<feature type="domain" description="AB hydrolase-1" evidence="1">
    <location>
        <begin position="23"/>
        <end position="241"/>
    </location>
</feature>
<dbReference type="InterPro" id="IPR050471">
    <property type="entry name" value="AB_hydrolase"/>
</dbReference>
<evidence type="ECO:0000259" key="1">
    <source>
        <dbReference type="Pfam" id="PF12697"/>
    </source>
</evidence>
<dbReference type="PANTHER" id="PTHR43433">
    <property type="entry name" value="HYDROLASE, ALPHA/BETA FOLD FAMILY PROTEIN"/>
    <property type="match status" value="1"/>
</dbReference>
<dbReference type="Proteomes" id="UP001597419">
    <property type="component" value="Unassembled WGS sequence"/>
</dbReference>
<dbReference type="GO" id="GO:0016787">
    <property type="term" value="F:hydrolase activity"/>
    <property type="evidence" value="ECO:0007669"/>
    <property type="project" value="UniProtKB-KW"/>
</dbReference>
<name>A0ABW5GA53_9PSEU</name>
<dbReference type="SUPFAM" id="SSF53474">
    <property type="entry name" value="alpha/beta-Hydrolases"/>
    <property type="match status" value="1"/>
</dbReference>
<protein>
    <submittedName>
        <fullName evidence="2">Alpha/beta fold hydrolase</fullName>
    </submittedName>
</protein>
<keyword evidence="3" id="KW-1185">Reference proteome</keyword>
<evidence type="ECO:0000313" key="3">
    <source>
        <dbReference type="Proteomes" id="UP001597419"/>
    </source>
</evidence>
<sequence>MHTATSRDGTKIAYDRTGDGPALVLVAGAFGYRKFPGLVELAGLLAERFTVYNYDRRGRGDSGDTAPYSPEREIEDLQAVIDAAGGSAGVWGLSSGAVLALKAAAHGAGITKLALYEPPFVTDASGKVPPADFTEHLRTLIGDDRRAEAVRYFMTRGMGAPWFVLPIMRAMGQVWRRLLGLAHTLPYDAELLDGLNTGKPLRAGDWAPVTSPVLVLDGAKSPAPLRKAAKDLAAVLPGAKHQTLQSRKNTVPMTVLAPVLIDYFAG</sequence>
<proteinExistence type="predicted"/>
<dbReference type="EMBL" id="JBHUKU010000004">
    <property type="protein sequence ID" value="MFD2458416.1"/>
    <property type="molecule type" value="Genomic_DNA"/>
</dbReference>
<dbReference type="InterPro" id="IPR029058">
    <property type="entry name" value="AB_hydrolase_fold"/>
</dbReference>
<reference evidence="3" key="1">
    <citation type="journal article" date="2019" name="Int. J. Syst. Evol. Microbiol.">
        <title>The Global Catalogue of Microorganisms (GCM) 10K type strain sequencing project: providing services to taxonomists for standard genome sequencing and annotation.</title>
        <authorList>
            <consortium name="The Broad Institute Genomics Platform"/>
            <consortium name="The Broad Institute Genome Sequencing Center for Infectious Disease"/>
            <person name="Wu L."/>
            <person name="Ma J."/>
        </authorList>
    </citation>
    <scope>NUCLEOTIDE SEQUENCE [LARGE SCALE GENOMIC DNA]</scope>
    <source>
        <strain evidence="3">CGMCC 4.7643</strain>
    </source>
</reference>
<gene>
    <name evidence="2" type="ORF">ACFSYJ_07395</name>
</gene>
<organism evidence="2 3">
    <name type="scientific">Amycolatopsis samaneae</name>
    <dbReference type="NCBI Taxonomy" id="664691"/>
    <lineage>
        <taxon>Bacteria</taxon>
        <taxon>Bacillati</taxon>
        <taxon>Actinomycetota</taxon>
        <taxon>Actinomycetes</taxon>
        <taxon>Pseudonocardiales</taxon>
        <taxon>Pseudonocardiaceae</taxon>
        <taxon>Amycolatopsis</taxon>
    </lineage>
</organism>